<evidence type="ECO:0000256" key="6">
    <source>
        <dbReference type="ARBA" id="ARBA00023136"/>
    </source>
</evidence>
<evidence type="ECO:0000256" key="4">
    <source>
        <dbReference type="ARBA" id="ARBA00022692"/>
    </source>
</evidence>
<feature type="transmembrane region" description="Helical" evidence="7">
    <location>
        <begin position="263"/>
        <end position="283"/>
    </location>
</feature>
<evidence type="ECO:0000256" key="1">
    <source>
        <dbReference type="ARBA" id="ARBA00004651"/>
    </source>
</evidence>
<comment type="caution">
    <text evidence="9">The sequence shown here is derived from an EMBL/GenBank/DDBJ whole genome shotgun (WGS) entry which is preliminary data.</text>
</comment>
<dbReference type="Pfam" id="PF07690">
    <property type="entry name" value="MFS_1"/>
    <property type="match status" value="1"/>
</dbReference>
<keyword evidence="10" id="KW-1185">Reference proteome</keyword>
<feature type="transmembrane region" description="Helical" evidence="7">
    <location>
        <begin position="163"/>
        <end position="184"/>
    </location>
</feature>
<dbReference type="InterPro" id="IPR001958">
    <property type="entry name" value="Tet-R_TetA/multi-R_MdtG-like"/>
</dbReference>
<feature type="domain" description="Major facilitator superfamily (MFS) profile" evidence="8">
    <location>
        <begin position="11"/>
        <end position="494"/>
    </location>
</feature>
<proteinExistence type="predicted"/>
<reference evidence="10" key="1">
    <citation type="journal article" date="2019" name="Int. J. Syst. Evol. Microbiol.">
        <title>The Global Catalogue of Microorganisms (GCM) 10K type strain sequencing project: providing services to taxonomists for standard genome sequencing and annotation.</title>
        <authorList>
            <consortium name="The Broad Institute Genomics Platform"/>
            <consortium name="The Broad Institute Genome Sequencing Center for Infectious Disease"/>
            <person name="Wu L."/>
            <person name="Ma J."/>
        </authorList>
    </citation>
    <scope>NUCLEOTIDE SEQUENCE [LARGE SCALE GENOMIC DNA]</scope>
    <source>
        <strain evidence="10">CCUG 57113</strain>
    </source>
</reference>
<evidence type="ECO:0000256" key="2">
    <source>
        <dbReference type="ARBA" id="ARBA00022448"/>
    </source>
</evidence>
<dbReference type="Proteomes" id="UP001596105">
    <property type="component" value="Unassembled WGS sequence"/>
</dbReference>
<dbReference type="InterPro" id="IPR011701">
    <property type="entry name" value="MFS"/>
</dbReference>
<dbReference type="PANTHER" id="PTHR23501:SF170">
    <property type="entry name" value="MULTIDRUG RESISTANCE PROTEIN 3"/>
    <property type="match status" value="1"/>
</dbReference>
<evidence type="ECO:0000256" key="5">
    <source>
        <dbReference type="ARBA" id="ARBA00022989"/>
    </source>
</evidence>
<dbReference type="PANTHER" id="PTHR23501">
    <property type="entry name" value="MAJOR FACILITATOR SUPERFAMILY"/>
    <property type="match status" value="1"/>
</dbReference>
<feature type="transmembrane region" description="Helical" evidence="7">
    <location>
        <begin position="303"/>
        <end position="322"/>
    </location>
</feature>
<feature type="transmembrane region" description="Helical" evidence="7">
    <location>
        <begin position="472"/>
        <end position="491"/>
    </location>
</feature>
<evidence type="ECO:0000313" key="10">
    <source>
        <dbReference type="Proteomes" id="UP001596105"/>
    </source>
</evidence>
<feature type="transmembrane region" description="Helical" evidence="7">
    <location>
        <begin position="196"/>
        <end position="218"/>
    </location>
</feature>
<feature type="transmembrane region" description="Helical" evidence="7">
    <location>
        <begin position="101"/>
        <end position="126"/>
    </location>
</feature>
<dbReference type="PRINTS" id="PR01035">
    <property type="entry name" value="TCRTETA"/>
</dbReference>
<feature type="transmembrane region" description="Helical" evidence="7">
    <location>
        <begin position="230"/>
        <end position="251"/>
    </location>
</feature>
<organism evidence="9 10">
    <name type="scientific">Cohnella suwonensis</name>
    <dbReference type="NCBI Taxonomy" id="696072"/>
    <lineage>
        <taxon>Bacteria</taxon>
        <taxon>Bacillati</taxon>
        <taxon>Bacillota</taxon>
        <taxon>Bacilli</taxon>
        <taxon>Bacillales</taxon>
        <taxon>Paenibacillaceae</taxon>
        <taxon>Cohnella</taxon>
    </lineage>
</organism>
<feature type="transmembrane region" description="Helical" evidence="7">
    <location>
        <begin position="329"/>
        <end position="348"/>
    </location>
</feature>
<feature type="transmembrane region" description="Helical" evidence="7">
    <location>
        <begin position="76"/>
        <end position="95"/>
    </location>
</feature>
<dbReference type="PROSITE" id="PS50850">
    <property type="entry name" value="MFS"/>
    <property type="match status" value="1"/>
</dbReference>
<gene>
    <name evidence="9" type="ORF">ACFPPD_07405</name>
</gene>
<evidence type="ECO:0000259" key="8">
    <source>
        <dbReference type="PROSITE" id="PS50850"/>
    </source>
</evidence>
<feature type="transmembrane region" description="Helical" evidence="7">
    <location>
        <begin position="387"/>
        <end position="414"/>
    </location>
</feature>
<evidence type="ECO:0000256" key="3">
    <source>
        <dbReference type="ARBA" id="ARBA00022475"/>
    </source>
</evidence>
<dbReference type="SUPFAM" id="SSF103473">
    <property type="entry name" value="MFS general substrate transporter"/>
    <property type="match status" value="1"/>
</dbReference>
<name>A0ABW0LS11_9BACL</name>
<keyword evidence="3" id="KW-1003">Cell membrane</keyword>
<accession>A0ABW0LS11</accession>
<dbReference type="Gene3D" id="1.20.1720.10">
    <property type="entry name" value="Multidrug resistance protein D"/>
    <property type="match status" value="1"/>
</dbReference>
<comment type="subcellular location">
    <subcellularLocation>
        <location evidence="1">Cell membrane</location>
        <topology evidence="1">Multi-pass membrane protein</topology>
    </subcellularLocation>
</comment>
<keyword evidence="6 7" id="KW-0472">Membrane</keyword>
<protein>
    <submittedName>
        <fullName evidence="9">DHA2 family efflux MFS transporter permease subunit</fullName>
    </submittedName>
</protein>
<keyword evidence="5 7" id="KW-1133">Transmembrane helix</keyword>
<feature type="transmembrane region" description="Helical" evidence="7">
    <location>
        <begin position="354"/>
        <end position="375"/>
    </location>
</feature>
<evidence type="ECO:0000256" key="7">
    <source>
        <dbReference type="SAM" id="Phobius"/>
    </source>
</evidence>
<dbReference type="RefSeq" id="WP_209749515.1">
    <property type="nucleotide sequence ID" value="NZ_JBHSMH010000016.1"/>
</dbReference>
<feature type="transmembrane region" description="Helical" evidence="7">
    <location>
        <begin position="46"/>
        <end position="64"/>
    </location>
</feature>
<dbReference type="InterPro" id="IPR020846">
    <property type="entry name" value="MFS_dom"/>
</dbReference>
<dbReference type="InterPro" id="IPR036259">
    <property type="entry name" value="MFS_trans_sf"/>
</dbReference>
<feature type="transmembrane region" description="Helical" evidence="7">
    <location>
        <begin position="138"/>
        <end position="157"/>
    </location>
</feature>
<dbReference type="EMBL" id="JBHSMH010000016">
    <property type="protein sequence ID" value="MFC5468543.1"/>
    <property type="molecule type" value="Genomic_DNA"/>
</dbReference>
<sequence>MTGTGSNRNLIILAMALGLLMASLDNTIVASCINKISEDFNVFDKVSWVFTAYMLAATSTMLVFGKMSDLFGRKMFYMIGIALFLIGSALCGIAQNADQLIWFRVIQGIGSGSLFPISFTIIYTIFNDPKDAAKMSGVFGAIFGLSSVAGPQLGSFIADHLGWRWNFYINVPIGIASMLVLMVALKETRSEKKPKIDYLGTAFLIMTTVALMLALEWGGKDYAWSSWQEIGLFAASAVFGALFVLVELRAAEPVLPLSIFKNKMVLGTSVICFCQGVIMFSAITYLPSFTVGVLGHENSNGVLTPMMASLIAGAILFGFLQAKFAFRTLMLFTMLMTVIVASMLAVVGTDASSAYMILLMILLGIGAVGPLMSVAQSAIAANVDPKYIGVSSSIVGFWRNIGGIMGASIMATIVNNNLHRLITNGATEVGIPSGKVDELANPELLMRAGGQLDPQIREFLQGALGTSINHGFVLSICVGAIGLFTALFVGASRLDAAAAKKQQAGAAHA</sequence>
<keyword evidence="4 7" id="KW-0812">Transmembrane</keyword>
<dbReference type="NCBIfam" id="TIGR00711">
    <property type="entry name" value="efflux_EmrB"/>
    <property type="match status" value="1"/>
</dbReference>
<evidence type="ECO:0000313" key="9">
    <source>
        <dbReference type="EMBL" id="MFC5468543.1"/>
    </source>
</evidence>
<dbReference type="InterPro" id="IPR004638">
    <property type="entry name" value="EmrB-like"/>
</dbReference>
<dbReference type="Gene3D" id="1.20.1250.20">
    <property type="entry name" value="MFS general substrate transporter like domains"/>
    <property type="match status" value="1"/>
</dbReference>
<keyword evidence="2" id="KW-0813">Transport</keyword>